<evidence type="ECO:0000313" key="2">
    <source>
        <dbReference type="EMBL" id="PEH90994.1"/>
    </source>
</evidence>
<organism evidence="2 3">
    <name type="scientific">Comamonas terrigena</name>
    <dbReference type="NCBI Taxonomy" id="32013"/>
    <lineage>
        <taxon>Bacteria</taxon>
        <taxon>Pseudomonadati</taxon>
        <taxon>Pseudomonadota</taxon>
        <taxon>Betaproteobacteria</taxon>
        <taxon>Burkholderiales</taxon>
        <taxon>Comamonadaceae</taxon>
        <taxon>Comamonas</taxon>
    </lineage>
</organism>
<name>A0A2A7V0J2_COMTR</name>
<feature type="domain" description="Methyltransferase type 11" evidence="1">
    <location>
        <begin position="92"/>
        <end position="140"/>
    </location>
</feature>
<keyword evidence="2" id="KW-0489">Methyltransferase</keyword>
<dbReference type="GO" id="GO:0008757">
    <property type="term" value="F:S-adenosylmethionine-dependent methyltransferase activity"/>
    <property type="evidence" value="ECO:0007669"/>
    <property type="project" value="InterPro"/>
</dbReference>
<dbReference type="Proteomes" id="UP000220246">
    <property type="component" value="Unassembled WGS sequence"/>
</dbReference>
<evidence type="ECO:0000259" key="1">
    <source>
        <dbReference type="Pfam" id="PF08241"/>
    </source>
</evidence>
<keyword evidence="3" id="KW-1185">Reference proteome</keyword>
<sequence length="269" mass="30595">MSETNRVVHPWNATASGQYLLDWEQQRCDEAVSDIFGYHSLQWGMPMLQGLRTNRMPHRWLALESPEQAAWCPPAAQEGEVAADSPRWAPAFYADFRALPLADACMDLLILPHTLELSPDPHATLREVARVLMPEGKVLIFGLNPWSLWGAQHALERPAEDAANATRGIAYLRLRDWLRLMELEIEAVDFGAFTPHVQQARWQQRWGWMNRVGAKTWPILGAVYCVVAIKRVQGMRLLEPGWRTRRVNAPGAVPVAQRNPSSKYKDMKL</sequence>
<dbReference type="Pfam" id="PF08241">
    <property type="entry name" value="Methyltransf_11"/>
    <property type="match status" value="1"/>
</dbReference>
<dbReference type="OrthoDB" id="6191410at2"/>
<accession>A0A2A7V0J2</accession>
<dbReference type="RefSeq" id="WP_066535779.1">
    <property type="nucleotide sequence ID" value="NZ_DALZSI010000007.1"/>
</dbReference>
<dbReference type="GeneID" id="80800902"/>
<dbReference type="SUPFAM" id="SSF53335">
    <property type="entry name" value="S-adenosyl-L-methionine-dependent methyltransferases"/>
    <property type="match status" value="1"/>
</dbReference>
<gene>
    <name evidence="2" type="ORF">CRM82_09825</name>
</gene>
<comment type="caution">
    <text evidence="2">The sequence shown here is derived from an EMBL/GenBank/DDBJ whole genome shotgun (WGS) entry which is preliminary data.</text>
</comment>
<dbReference type="STRING" id="1219032.GCA_001515545_01741"/>
<evidence type="ECO:0000313" key="3">
    <source>
        <dbReference type="Proteomes" id="UP000220246"/>
    </source>
</evidence>
<protein>
    <submittedName>
        <fullName evidence="2">SAM-dependent methyltransferase</fullName>
    </submittedName>
</protein>
<dbReference type="InterPro" id="IPR029063">
    <property type="entry name" value="SAM-dependent_MTases_sf"/>
</dbReference>
<dbReference type="EMBL" id="PDEA01000001">
    <property type="protein sequence ID" value="PEH90994.1"/>
    <property type="molecule type" value="Genomic_DNA"/>
</dbReference>
<dbReference type="AlphaFoldDB" id="A0A2A7V0J2"/>
<dbReference type="Gene3D" id="3.40.50.150">
    <property type="entry name" value="Vaccinia Virus protein VP39"/>
    <property type="match status" value="1"/>
</dbReference>
<dbReference type="InterPro" id="IPR013216">
    <property type="entry name" value="Methyltransf_11"/>
</dbReference>
<proteinExistence type="predicted"/>
<keyword evidence="2" id="KW-0808">Transferase</keyword>
<dbReference type="GO" id="GO:0032259">
    <property type="term" value="P:methylation"/>
    <property type="evidence" value="ECO:0007669"/>
    <property type="project" value="UniProtKB-KW"/>
</dbReference>
<reference evidence="3" key="1">
    <citation type="submission" date="2017-09" db="EMBL/GenBank/DDBJ databases">
        <title>FDA dAtabase for Regulatory Grade micrObial Sequences (FDA-ARGOS): Supporting development and validation of Infectious Disease Dx tests.</title>
        <authorList>
            <person name="Minogue T."/>
            <person name="Wolcott M."/>
            <person name="Wasieloski L."/>
            <person name="Aguilar W."/>
            <person name="Moore D."/>
            <person name="Tallon L."/>
            <person name="Sadzewicz L."/>
            <person name="Ott S."/>
            <person name="Zhao X."/>
            <person name="Nagaraj S."/>
            <person name="Vavikolanu K."/>
            <person name="Aluvathingal J."/>
            <person name="Nadendla S."/>
            <person name="Sichtig H."/>
        </authorList>
    </citation>
    <scope>NUCLEOTIDE SEQUENCE [LARGE SCALE GENOMIC DNA]</scope>
    <source>
        <strain evidence="3">FDAARGOS_394</strain>
    </source>
</reference>